<protein>
    <submittedName>
        <fullName evidence="2">Uncharacterized protein</fullName>
    </submittedName>
</protein>
<evidence type="ECO:0000313" key="3">
    <source>
        <dbReference type="Proteomes" id="UP000193622"/>
    </source>
</evidence>
<dbReference type="AlphaFoldDB" id="A0A1X1WZY9"/>
<comment type="caution">
    <text evidence="2">The sequence shown here is derived from an EMBL/GenBank/DDBJ whole genome shotgun (WGS) entry which is preliminary data.</text>
</comment>
<accession>A0A1X1WZY9</accession>
<sequence length="69" mass="7739">MDNDQLDAAAAGAEELLDELDELEESDEPDFDVDELVLDEDESDDELEDSVLPELPVLVFFPDSRLSVR</sequence>
<evidence type="ECO:0000256" key="1">
    <source>
        <dbReference type="SAM" id="MobiDB-lite"/>
    </source>
</evidence>
<feature type="compositionally biased region" description="Acidic residues" evidence="1">
    <location>
        <begin position="15"/>
        <end position="31"/>
    </location>
</feature>
<reference evidence="2 3" key="1">
    <citation type="submission" date="2016-01" db="EMBL/GenBank/DDBJ databases">
        <title>The new phylogeny of the genus Mycobacterium.</title>
        <authorList>
            <person name="Tarcisio F."/>
            <person name="Conor M."/>
            <person name="Antonella G."/>
            <person name="Elisabetta G."/>
            <person name="Giulia F.S."/>
            <person name="Sara T."/>
            <person name="Anna F."/>
            <person name="Clotilde B."/>
            <person name="Roberto B."/>
            <person name="Veronica D.S."/>
            <person name="Fabio R."/>
            <person name="Monica P."/>
            <person name="Olivier J."/>
            <person name="Enrico T."/>
            <person name="Nicola S."/>
        </authorList>
    </citation>
    <scope>NUCLEOTIDE SEQUENCE [LARGE SCALE GENOMIC DNA]</scope>
    <source>
        <strain evidence="2 3">DSM 45541</strain>
    </source>
</reference>
<gene>
    <name evidence="2" type="ORF">AWC12_03005</name>
</gene>
<feature type="compositionally biased region" description="Low complexity" evidence="1">
    <location>
        <begin position="1"/>
        <end position="14"/>
    </location>
</feature>
<proteinExistence type="predicted"/>
<dbReference type="Proteomes" id="UP000193622">
    <property type="component" value="Unassembled WGS sequence"/>
</dbReference>
<evidence type="ECO:0000313" key="2">
    <source>
        <dbReference type="EMBL" id="ORV92217.1"/>
    </source>
</evidence>
<organism evidence="2 3">
    <name type="scientific">Mycolicibacterium iranicum</name>
    <name type="common">Mycobacterium iranicum</name>
    <dbReference type="NCBI Taxonomy" id="912594"/>
    <lineage>
        <taxon>Bacteria</taxon>
        <taxon>Bacillati</taxon>
        <taxon>Actinomycetota</taxon>
        <taxon>Actinomycetes</taxon>
        <taxon>Mycobacteriales</taxon>
        <taxon>Mycobacteriaceae</taxon>
        <taxon>Mycolicibacterium</taxon>
    </lineage>
</organism>
<dbReference type="EMBL" id="LQPC01000010">
    <property type="protein sequence ID" value="ORV92217.1"/>
    <property type="molecule type" value="Genomic_DNA"/>
</dbReference>
<name>A0A1X1WZY9_MYCIR</name>
<feature type="region of interest" description="Disordered" evidence="1">
    <location>
        <begin position="1"/>
        <end position="31"/>
    </location>
</feature>